<gene>
    <name evidence="2" type="ORF">NCTC10975_04880</name>
</gene>
<organism evidence="2 3">
    <name type="scientific">Proteus mirabilis</name>
    <dbReference type="NCBI Taxonomy" id="584"/>
    <lineage>
        <taxon>Bacteria</taxon>
        <taxon>Pseudomonadati</taxon>
        <taxon>Pseudomonadota</taxon>
        <taxon>Gammaproteobacteria</taxon>
        <taxon>Enterobacterales</taxon>
        <taxon>Morganellaceae</taxon>
        <taxon>Proteus</taxon>
    </lineage>
</organism>
<keyword evidence="1" id="KW-0812">Transmembrane</keyword>
<sequence length="85" mass="10057">MDSFVNLFVFDVITSLFIETLWLIPVAIGAMIWLIMRDESAFSSADNLTRFYYILTAPVTILPFTVFYRSNKKNHLNRYWFSTVY</sequence>
<proteinExistence type="predicted"/>
<feature type="transmembrane region" description="Helical" evidence="1">
    <location>
        <begin position="51"/>
        <end position="68"/>
    </location>
</feature>
<keyword evidence="1" id="KW-1133">Transmembrane helix</keyword>
<reference evidence="2 3" key="1">
    <citation type="submission" date="2018-06" db="EMBL/GenBank/DDBJ databases">
        <authorList>
            <consortium name="Pathogen Informatics"/>
            <person name="Doyle S."/>
        </authorList>
    </citation>
    <scope>NUCLEOTIDE SEQUENCE [LARGE SCALE GENOMIC DNA]</scope>
    <source>
        <strain evidence="2 3">NCTC10975</strain>
    </source>
</reference>
<evidence type="ECO:0000256" key="1">
    <source>
        <dbReference type="SAM" id="Phobius"/>
    </source>
</evidence>
<dbReference type="EMBL" id="UAUE01000035">
    <property type="protein sequence ID" value="SPZ03194.1"/>
    <property type="molecule type" value="Genomic_DNA"/>
</dbReference>
<dbReference type="AlphaFoldDB" id="A0A2X2C756"/>
<dbReference type="Proteomes" id="UP000251485">
    <property type="component" value="Unassembled WGS sequence"/>
</dbReference>
<protein>
    <submittedName>
        <fullName evidence="2">Predicted permeases</fullName>
    </submittedName>
</protein>
<name>A0A2X2C756_PROMI</name>
<evidence type="ECO:0000313" key="3">
    <source>
        <dbReference type="Proteomes" id="UP000251485"/>
    </source>
</evidence>
<keyword evidence="1" id="KW-0472">Membrane</keyword>
<accession>A0A2X2C756</accession>
<feature type="transmembrane region" description="Helical" evidence="1">
    <location>
        <begin position="7"/>
        <end position="36"/>
    </location>
</feature>
<evidence type="ECO:0000313" key="2">
    <source>
        <dbReference type="EMBL" id="SPZ03194.1"/>
    </source>
</evidence>